<keyword evidence="4" id="KW-0413">Isomerase</keyword>
<evidence type="ECO:0000256" key="7">
    <source>
        <dbReference type="PIRSR" id="PIRSR613078-3"/>
    </source>
</evidence>
<dbReference type="GO" id="GO:0006096">
    <property type="term" value="P:glycolytic process"/>
    <property type="evidence" value="ECO:0007669"/>
    <property type="project" value="UniProtKB-KW"/>
</dbReference>
<organism evidence="9 10">
    <name type="scientific">Enterococcus plantarum</name>
    <dbReference type="NCBI Taxonomy" id="1077675"/>
    <lineage>
        <taxon>Bacteria</taxon>
        <taxon>Bacillati</taxon>
        <taxon>Bacillota</taxon>
        <taxon>Bacilli</taxon>
        <taxon>Lactobacillales</taxon>
        <taxon>Enterococcaceae</taxon>
        <taxon>Enterococcus</taxon>
    </lineage>
</organism>
<keyword evidence="10" id="KW-1185">Reference proteome</keyword>
<dbReference type="Gene3D" id="3.40.50.1240">
    <property type="entry name" value="Phosphoglycerate mutase-like"/>
    <property type="match status" value="1"/>
</dbReference>
<name>A0A2W3ZA81_9ENTE</name>
<evidence type="ECO:0000256" key="2">
    <source>
        <dbReference type="ARBA" id="ARBA00012028"/>
    </source>
</evidence>
<keyword evidence="8" id="KW-0732">Signal</keyword>
<dbReference type="PROSITE" id="PS51257">
    <property type="entry name" value="PROKAR_LIPOPROTEIN"/>
    <property type="match status" value="1"/>
</dbReference>
<feature type="signal peptide" evidence="8">
    <location>
        <begin position="1"/>
        <end position="25"/>
    </location>
</feature>
<dbReference type="CDD" id="cd07067">
    <property type="entry name" value="HP_PGM_like"/>
    <property type="match status" value="1"/>
</dbReference>
<dbReference type="SUPFAM" id="SSF53254">
    <property type="entry name" value="Phosphoglycerate mutase-like"/>
    <property type="match status" value="1"/>
</dbReference>
<sequence length="280" mass="30819">MKFKKMVVGAALLSMVLVGCSNGTAKEEKKTNAKEKEHSEVVVYLARHGKTMLNTVDRSQGWIDAPLTPAGVEVAEQLGKGLSDITFDKVVTSDSGRAIETAELVLKNNGQEKMMKEMTKDKRLREYNFGTYEGLMNEDMLTAVAKEQGKTYEEYNEWMKEVGFYKGIIEFADVLSELDKKNVEEGVNWPAEDSKTIVARLTAGLDDIVKDAEKEGANNVLVVSHGMSIITLLGELDANADLPDGGLKNASVSKVTYKDGKYTIDSVNDLSYVEKGKESK</sequence>
<evidence type="ECO:0000256" key="8">
    <source>
        <dbReference type="SAM" id="SignalP"/>
    </source>
</evidence>
<evidence type="ECO:0000313" key="9">
    <source>
        <dbReference type="EMBL" id="PZL76681.1"/>
    </source>
</evidence>
<dbReference type="InterPro" id="IPR013078">
    <property type="entry name" value="His_Pase_superF_clade-1"/>
</dbReference>
<dbReference type="SMART" id="SM00855">
    <property type="entry name" value="PGAM"/>
    <property type="match status" value="1"/>
</dbReference>
<evidence type="ECO:0000313" key="10">
    <source>
        <dbReference type="Proteomes" id="UP000249828"/>
    </source>
</evidence>
<dbReference type="EC" id="5.4.2.11" evidence="2"/>
<feature type="binding site" evidence="6">
    <location>
        <position position="97"/>
    </location>
    <ligand>
        <name>substrate</name>
    </ligand>
</feature>
<keyword evidence="3" id="KW-0324">Glycolysis</keyword>
<feature type="site" description="Transition state stabilizer" evidence="7">
    <location>
        <position position="225"/>
    </location>
</feature>
<feature type="chain" id="PRO_5015873080" description="phosphoglycerate mutase (2,3-diphosphoglycerate-dependent)" evidence="8">
    <location>
        <begin position="26"/>
        <end position="280"/>
    </location>
</feature>
<gene>
    <name evidence="9" type="ORF">CI088_02545</name>
</gene>
<dbReference type="InterPro" id="IPR005952">
    <property type="entry name" value="Phosphogly_mut1"/>
</dbReference>
<feature type="active site" description="Proton donor/acceptor" evidence="5">
    <location>
        <position position="126"/>
    </location>
</feature>
<evidence type="ECO:0000256" key="4">
    <source>
        <dbReference type="ARBA" id="ARBA00023235"/>
    </source>
</evidence>
<comment type="similarity">
    <text evidence="1">Belongs to the phosphoglycerate mutase family. BPG-dependent PGAM subfamily.</text>
</comment>
<dbReference type="GO" id="GO:0004619">
    <property type="term" value="F:phosphoglycerate mutase activity"/>
    <property type="evidence" value="ECO:0007669"/>
    <property type="project" value="UniProtKB-EC"/>
</dbReference>
<dbReference type="Proteomes" id="UP000249828">
    <property type="component" value="Unassembled WGS sequence"/>
</dbReference>
<evidence type="ECO:0000256" key="6">
    <source>
        <dbReference type="PIRSR" id="PIRSR613078-2"/>
    </source>
</evidence>
<evidence type="ECO:0000256" key="3">
    <source>
        <dbReference type="ARBA" id="ARBA00023152"/>
    </source>
</evidence>
<dbReference type="STRING" id="1077675.BCR22_13155"/>
<dbReference type="InterPro" id="IPR029033">
    <property type="entry name" value="His_PPase_superfam"/>
</dbReference>
<feature type="binding site" evidence="6">
    <location>
        <begin position="47"/>
        <end position="54"/>
    </location>
    <ligand>
        <name>substrate</name>
    </ligand>
</feature>
<proteinExistence type="inferred from homology"/>
<reference evidence="9 10" key="1">
    <citation type="submission" date="2017-11" db="EMBL/GenBank/DDBJ databases">
        <title>Draft genome sequence of Enterococcus plantarum TRW2 strain isolated from lettuce.</title>
        <authorList>
            <person name="Kim E.B."/>
            <person name="Marco M.L."/>
            <person name="Williams T.R."/>
            <person name="You I.H."/>
        </authorList>
    </citation>
    <scope>NUCLEOTIDE SEQUENCE [LARGE SCALE GENOMIC DNA]</scope>
    <source>
        <strain evidence="9 10">TRW2</strain>
    </source>
</reference>
<evidence type="ECO:0000256" key="1">
    <source>
        <dbReference type="ARBA" id="ARBA00006717"/>
    </source>
</evidence>
<dbReference type="PANTHER" id="PTHR11931">
    <property type="entry name" value="PHOSPHOGLYCERATE MUTASE"/>
    <property type="match status" value="1"/>
</dbReference>
<accession>A0A2W3ZA81</accession>
<dbReference type="EMBL" id="PIEU01000026">
    <property type="protein sequence ID" value="PZL76681.1"/>
    <property type="molecule type" value="Genomic_DNA"/>
</dbReference>
<dbReference type="Pfam" id="PF00300">
    <property type="entry name" value="His_Phos_1"/>
    <property type="match status" value="1"/>
</dbReference>
<feature type="active site" description="Tele-phosphohistidine intermediate" evidence="5">
    <location>
        <position position="48"/>
    </location>
</feature>
<evidence type="ECO:0000256" key="5">
    <source>
        <dbReference type="PIRSR" id="PIRSR613078-1"/>
    </source>
</evidence>
<protein>
    <recommendedName>
        <fullName evidence="2">phosphoglycerate mutase (2,3-diphosphoglycerate-dependent)</fullName>
        <ecNumber evidence="2">5.4.2.11</ecNumber>
    </recommendedName>
</protein>
<comment type="caution">
    <text evidence="9">The sequence shown here is derived from an EMBL/GenBank/DDBJ whole genome shotgun (WGS) entry which is preliminary data.</text>
</comment>
<dbReference type="AlphaFoldDB" id="A0A2W3ZA81"/>
<dbReference type="RefSeq" id="WP_111247101.1">
    <property type="nucleotide sequence ID" value="NZ_PIEU01000026.1"/>
</dbReference>